<dbReference type="AlphaFoldDB" id="A0A382G3I1"/>
<dbReference type="Pfam" id="PF12680">
    <property type="entry name" value="SnoaL_2"/>
    <property type="match status" value="1"/>
</dbReference>
<evidence type="ECO:0000313" key="2">
    <source>
        <dbReference type="EMBL" id="SVB69325.1"/>
    </source>
</evidence>
<gene>
    <name evidence="2" type="ORF">METZ01_LOCUS222179</name>
</gene>
<accession>A0A382G3I1</accession>
<name>A0A382G3I1_9ZZZZ</name>
<dbReference type="InterPro" id="IPR032710">
    <property type="entry name" value="NTF2-like_dom_sf"/>
</dbReference>
<reference evidence="2" key="1">
    <citation type="submission" date="2018-05" db="EMBL/GenBank/DDBJ databases">
        <authorList>
            <person name="Lanie J.A."/>
            <person name="Ng W.-L."/>
            <person name="Kazmierczak K.M."/>
            <person name="Andrzejewski T.M."/>
            <person name="Davidsen T.M."/>
            <person name="Wayne K.J."/>
            <person name="Tettelin H."/>
            <person name="Glass J.I."/>
            <person name="Rusch D."/>
            <person name="Podicherti R."/>
            <person name="Tsui H.-C.T."/>
            <person name="Winkler M.E."/>
        </authorList>
    </citation>
    <scope>NUCLEOTIDE SEQUENCE</scope>
</reference>
<protein>
    <recommendedName>
        <fullName evidence="1">SnoaL-like domain-containing protein</fullName>
    </recommendedName>
</protein>
<sequence>MLDLMSSSVRVRFLGQADLQGIEAARRFFTFSDGLLSDLEFRIDERIFDGQWAAVTWTETASVTSSGEPWENHGVDVIRIEHGEVTLVHENNDVRVVHAHLPRFDPES</sequence>
<organism evidence="2">
    <name type="scientific">marine metagenome</name>
    <dbReference type="NCBI Taxonomy" id="408172"/>
    <lineage>
        <taxon>unclassified sequences</taxon>
        <taxon>metagenomes</taxon>
        <taxon>ecological metagenomes</taxon>
    </lineage>
</organism>
<dbReference type="SUPFAM" id="SSF54427">
    <property type="entry name" value="NTF2-like"/>
    <property type="match status" value="1"/>
</dbReference>
<dbReference type="Gene3D" id="3.10.450.50">
    <property type="match status" value="1"/>
</dbReference>
<dbReference type="EMBL" id="UINC01053150">
    <property type="protein sequence ID" value="SVB69325.1"/>
    <property type="molecule type" value="Genomic_DNA"/>
</dbReference>
<evidence type="ECO:0000259" key="1">
    <source>
        <dbReference type="Pfam" id="PF12680"/>
    </source>
</evidence>
<feature type="domain" description="SnoaL-like" evidence="1">
    <location>
        <begin position="1"/>
        <end position="86"/>
    </location>
</feature>
<dbReference type="InterPro" id="IPR037401">
    <property type="entry name" value="SnoaL-like"/>
</dbReference>
<proteinExistence type="predicted"/>